<keyword evidence="10" id="KW-0067">ATP-binding</keyword>
<dbReference type="InterPro" id="IPR036641">
    <property type="entry name" value="HPT_dom_sf"/>
</dbReference>
<dbReference type="CDD" id="cd17546">
    <property type="entry name" value="REC_hyHK_CKI1_RcsC-like"/>
    <property type="match status" value="2"/>
</dbReference>
<evidence type="ECO:0000256" key="8">
    <source>
        <dbReference type="ARBA" id="ARBA00022741"/>
    </source>
</evidence>
<dbReference type="Gene3D" id="3.30.565.10">
    <property type="entry name" value="Histidine kinase-like ATPase, C-terminal domain"/>
    <property type="match status" value="1"/>
</dbReference>
<keyword evidence="11 17" id="KW-1133">Transmembrane helix</keyword>
<dbReference type="CDD" id="cd00082">
    <property type="entry name" value="HisKA"/>
    <property type="match status" value="1"/>
</dbReference>
<evidence type="ECO:0000256" key="1">
    <source>
        <dbReference type="ARBA" id="ARBA00000085"/>
    </source>
</evidence>
<dbReference type="CDD" id="cd06225">
    <property type="entry name" value="HAMP"/>
    <property type="match status" value="1"/>
</dbReference>
<dbReference type="InterPro" id="IPR036097">
    <property type="entry name" value="HisK_dim/P_sf"/>
</dbReference>
<evidence type="ECO:0000256" key="11">
    <source>
        <dbReference type="ARBA" id="ARBA00022989"/>
    </source>
</evidence>
<comment type="catalytic activity">
    <reaction evidence="1">
        <text>ATP + protein L-histidine = ADP + protein N-phospho-L-histidine.</text>
        <dbReference type="EC" id="2.7.13.3"/>
    </reaction>
</comment>
<evidence type="ECO:0000256" key="15">
    <source>
        <dbReference type="PROSITE-ProRule" id="PRU00169"/>
    </source>
</evidence>
<keyword evidence="6" id="KW-0808">Transferase</keyword>
<dbReference type="KEGG" id="mmt:Metme_3739"/>
<reference evidence="22 23" key="1">
    <citation type="journal article" date="2011" name="J. Bacteriol.">
        <title>Complete Genome Sequence of the Aerobic Marine Methanotroph Methylomonas methanica MC09.</title>
        <authorList>
            <person name="Boden R."/>
            <person name="Cunliffe M."/>
            <person name="Scanlan J."/>
            <person name="Moussard H."/>
            <person name="Kits K.D."/>
            <person name="Klotz M.G."/>
            <person name="Jetten M.S."/>
            <person name="Vuilleumier S."/>
            <person name="Han J."/>
            <person name="Peters L."/>
            <person name="Mikhailova N."/>
            <person name="Teshima H."/>
            <person name="Tapia R."/>
            <person name="Kyrpides N."/>
            <person name="Ivanova N."/>
            <person name="Pagani I."/>
            <person name="Cheng J.F."/>
            <person name="Goodwin L."/>
            <person name="Han C."/>
            <person name="Hauser L."/>
            <person name="Land M.L."/>
            <person name="Lapidus A."/>
            <person name="Lucas S."/>
            <person name="Pitluck S."/>
            <person name="Woyke T."/>
            <person name="Stein L."/>
            <person name="Murrell J.C."/>
        </authorList>
    </citation>
    <scope>NUCLEOTIDE SEQUENCE [LARGE SCALE GENOMIC DNA]</scope>
    <source>
        <strain evidence="22 23">MC09</strain>
    </source>
</reference>
<proteinExistence type="predicted"/>
<feature type="domain" description="Response regulatory" evidence="19">
    <location>
        <begin position="524"/>
        <end position="649"/>
    </location>
</feature>
<gene>
    <name evidence="22" type="ordered locus">Metme_3739</name>
</gene>
<dbReference type="SUPFAM" id="SSF52172">
    <property type="entry name" value="CheY-like"/>
    <property type="match status" value="2"/>
</dbReference>
<dbReference type="EC" id="2.7.13.3" evidence="3"/>
<dbReference type="GO" id="GO:0005886">
    <property type="term" value="C:plasma membrane"/>
    <property type="evidence" value="ECO:0007669"/>
    <property type="project" value="UniProtKB-SubCell"/>
</dbReference>
<dbReference type="Pfam" id="PF00672">
    <property type="entry name" value="HAMP"/>
    <property type="match status" value="1"/>
</dbReference>
<evidence type="ECO:0000256" key="14">
    <source>
        <dbReference type="PROSITE-ProRule" id="PRU00110"/>
    </source>
</evidence>
<keyword evidence="9 22" id="KW-0418">Kinase</keyword>
<dbReference type="Pfam" id="PF00512">
    <property type="entry name" value="HisKA"/>
    <property type="match status" value="1"/>
</dbReference>
<protein>
    <recommendedName>
        <fullName evidence="3">histidine kinase</fullName>
        <ecNumber evidence="3">2.7.13.3</ecNumber>
    </recommendedName>
</protein>
<dbReference type="EMBL" id="CP002738">
    <property type="protein sequence ID" value="AEG02097.1"/>
    <property type="molecule type" value="Genomic_DNA"/>
</dbReference>
<dbReference type="Gene3D" id="6.10.340.10">
    <property type="match status" value="1"/>
</dbReference>
<dbReference type="InterPro" id="IPR003661">
    <property type="entry name" value="HisK_dim/P_dom"/>
</dbReference>
<evidence type="ECO:0000259" key="19">
    <source>
        <dbReference type="PROSITE" id="PS50110"/>
    </source>
</evidence>
<evidence type="ECO:0000256" key="16">
    <source>
        <dbReference type="SAM" id="Coils"/>
    </source>
</evidence>
<dbReference type="eggNOG" id="COG0642">
    <property type="taxonomic scope" value="Bacteria"/>
</dbReference>
<evidence type="ECO:0000256" key="10">
    <source>
        <dbReference type="ARBA" id="ARBA00022840"/>
    </source>
</evidence>
<dbReference type="SUPFAM" id="SSF47226">
    <property type="entry name" value="Histidine-containing phosphotransfer domain, HPT domain"/>
    <property type="match status" value="1"/>
</dbReference>
<evidence type="ECO:0000256" key="7">
    <source>
        <dbReference type="ARBA" id="ARBA00022692"/>
    </source>
</evidence>
<reference evidence="23" key="3">
    <citation type="submission" date="2011-05" db="EMBL/GenBank/DDBJ databases">
        <title>Complete sequence of Methylomonas methanica MC09.</title>
        <authorList>
            <consortium name="US DOE Joint Genome Institute"/>
            <person name="Lucas S."/>
            <person name="Han J."/>
            <person name="Lapidus A."/>
            <person name="Cheng J.-F."/>
            <person name="Goodwin L."/>
            <person name="Pitluck S."/>
            <person name="Peters L."/>
            <person name="Mikhailova N."/>
            <person name="Teshima H."/>
            <person name="Han C."/>
            <person name="Tapia R."/>
            <person name="Land M."/>
            <person name="Hauser L."/>
            <person name="Kyrpides N."/>
            <person name="Ivanova N."/>
            <person name="Pagani I."/>
            <person name="Stein L."/>
            <person name="Woyke T."/>
        </authorList>
    </citation>
    <scope>NUCLEOTIDE SEQUENCE [LARGE SCALE GENOMIC DNA]</scope>
    <source>
        <strain evidence="23">MC09</strain>
    </source>
</reference>
<dbReference type="SUPFAM" id="SSF55874">
    <property type="entry name" value="ATPase domain of HSP90 chaperone/DNA topoisomerase II/histidine kinase"/>
    <property type="match status" value="1"/>
</dbReference>
<dbReference type="Pfam" id="PF02518">
    <property type="entry name" value="HATPase_c"/>
    <property type="match status" value="1"/>
</dbReference>
<evidence type="ECO:0000256" key="5">
    <source>
        <dbReference type="ARBA" id="ARBA00022553"/>
    </source>
</evidence>
<evidence type="ECO:0000256" key="12">
    <source>
        <dbReference type="ARBA" id="ARBA00023012"/>
    </source>
</evidence>
<evidence type="ECO:0000313" key="23">
    <source>
        <dbReference type="Proteomes" id="UP000008888"/>
    </source>
</evidence>
<dbReference type="SUPFAM" id="SSF158472">
    <property type="entry name" value="HAMP domain-like"/>
    <property type="match status" value="1"/>
</dbReference>
<evidence type="ECO:0000313" key="22">
    <source>
        <dbReference type="EMBL" id="AEG02097.1"/>
    </source>
</evidence>
<dbReference type="InterPro" id="IPR004358">
    <property type="entry name" value="Sig_transdc_His_kin-like_C"/>
</dbReference>
<dbReference type="AlphaFoldDB" id="F9ZWT5"/>
<dbReference type="PANTHER" id="PTHR45339:SF1">
    <property type="entry name" value="HYBRID SIGNAL TRANSDUCTION HISTIDINE KINASE J"/>
    <property type="match status" value="1"/>
</dbReference>
<dbReference type="Pfam" id="PF00072">
    <property type="entry name" value="Response_reg"/>
    <property type="match status" value="2"/>
</dbReference>
<reference key="2">
    <citation type="submission" date="2011-05" db="EMBL/GenBank/DDBJ databases">
        <title>Complete genome sequence of the aerobic marine methanotroph Methylomonas methanica MC09.</title>
        <authorList>
            <person name="Boden R."/>
            <person name="Cunliffe M."/>
            <person name="Scanlan J."/>
            <person name="Moussard H."/>
            <person name="Kits K.D."/>
            <person name="Klotz M."/>
            <person name="Jetten M."/>
            <person name="Vuilleumier S."/>
            <person name="Han J."/>
            <person name="Peters L."/>
            <person name="Mikhailova N."/>
            <person name="Teshima H."/>
            <person name="Tapia R."/>
            <person name="Kyrpides N."/>
            <person name="Ivanova N."/>
            <person name="Pagani I."/>
            <person name="Cheng J.-F."/>
            <person name="Goodwin L."/>
            <person name="Han C."/>
            <person name="Hauser L."/>
            <person name="Land M."/>
            <person name="Lapidus A."/>
            <person name="Lucas S."/>
            <person name="Pitluck S."/>
            <person name="Woyke T."/>
            <person name="Stein L.Y."/>
            <person name="Murrell C."/>
        </authorList>
    </citation>
    <scope>NUCLEOTIDE SEQUENCE</scope>
    <source>
        <strain>MC09</strain>
    </source>
</reference>
<dbReference type="CDD" id="cd00088">
    <property type="entry name" value="HPT"/>
    <property type="match status" value="1"/>
</dbReference>
<feature type="domain" description="Histidine kinase" evidence="18">
    <location>
        <begin position="286"/>
        <end position="507"/>
    </location>
</feature>
<keyword evidence="16" id="KW-0175">Coiled coil</keyword>
<dbReference type="InterPro" id="IPR001789">
    <property type="entry name" value="Sig_transdc_resp-reg_receiver"/>
</dbReference>
<sequence>MGDSSLRPLSGFPNWSLRRKLVSIIMLSCAACLLVSLSVMVASSAFKHYRNALHELSTLADVLAENGQAALAFADQAEARRLLESLKKHPEIVASWMVTPDGTTLSSWSRGGLPRVMPNDFQQPVRELRTDFWSRRAELFTPVIKNTELIGYVLLQADFTEQWNDQLTDLGKGLSAAGLALILVYLLANRLQRLISRPIEELAEAARSIGDQKNYGLRVEPRGRDEIGDLVRAFNAMLEEIQLRDKNLTEHRDRLELEVAQRTAEYLQAKDEAEAASRAKGLFLANMSHEIRTPMNAIVGLSDLALNNNPPPKLLDYLQKIHTSSLALMAITNDILDYSKVEAGRLELISEAFSLEEMLENVLNLFIVRAEEKGLEIVLELDHTLPPRLIGDALRLGQVLNNLVGNAVKFTEAGEIHIKVEQLASVHGYATLKFSVRDSGIGMTHEQINHLFQAFTQADGSITRRFGGTGLGLAISKNLIEMMGGELTVQSRIDIGSVFEFTLILPLPEEPNPNQASGHLHSMRVLIVDDLDISRQILRDIMQAWGFQVVEASTGEEALAQLKAANDAGQDFELVLLDWKMPGLDGVEVTRTIRDMVRKAEIRHAPVIIMVTAFSREKLLSAAGDTKPDDILVKPVMPSVLLNTLTRLQGGETFLIAEDNRPPLAAMAADIRGAHILLVEDNEINQLVAREYLESTGLIVTVANNGREGVEAIRQSKFDAVLMDLQMPELDGIEATRIVRRDKRFADLPIIAMTAAVQDKERTDCYSAGMTDHLGKPVLPQTLIEVLIRCIKPHALSRPVKRSTPTLISNAITALDLPGFDLEYIGKTIGQDRAKLKRLLDCFCEKFAGSADRIRQLIQTNNRDEAAKSLHDLKGAASVIGAADLSQAAAQLEDALRNDMIADIDTEVLARNLQALLQTVSSLDAPDHTAESDDEADWSAAGILVKQLRILLDGSDFVPQELIVLLKEALPGQDCQQQLLKFEKQINTIDYRQAEKTLTHLEAIITHHLQKGSA</sequence>
<dbReference type="Pfam" id="PF17152">
    <property type="entry name" value="CHASE8"/>
    <property type="match status" value="1"/>
</dbReference>
<keyword evidence="13 17" id="KW-0472">Membrane</keyword>
<feature type="domain" description="HAMP" evidence="20">
    <location>
        <begin position="193"/>
        <end position="246"/>
    </location>
</feature>
<evidence type="ECO:0000256" key="6">
    <source>
        <dbReference type="ARBA" id="ARBA00022679"/>
    </source>
</evidence>
<feature type="domain" description="Response regulatory" evidence="19">
    <location>
        <begin position="675"/>
        <end position="791"/>
    </location>
</feature>
<dbReference type="InterPro" id="IPR003660">
    <property type="entry name" value="HAMP_dom"/>
</dbReference>
<dbReference type="Gene3D" id="1.20.120.160">
    <property type="entry name" value="HPT domain"/>
    <property type="match status" value="1"/>
</dbReference>
<dbReference type="eggNOG" id="COG0784">
    <property type="taxonomic scope" value="Bacteria"/>
</dbReference>
<feature type="modified residue" description="4-aspartylphosphate" evidence="15">
    <location>
        <position position="578"/>
    </location>
</feature>
<dbReference type="eggNOG" id="COG2198">
    <property type="taxonomic scope" value="Bacteria"/>
</dbReference>
<feature type="domain" description="HPt" evidence="21">
    <location>
        <begin position="832"/>
        <end position="926"/>
    </location>
</feature>
<evidence type="ECO:0000259" key="21">
    <source>
        <dbReference type="PROSITE" id="PS50894"/>
    </source>
</evidence>
<dbReference type="SMART" id="SM00448">
    <property type="entry name" value="REC"/>
    <property type="match status" value="2"/>
</dbReference>
<dbReference type="HOGENOM" id="CLU_000445_104_15_6"/>
<dbReference type="SMART" id="SM00304">
    <property type="entry name" value="HAMP"/>
    <property type="match status" value="1"/>
</dbReference>
<dbReference type="PROSITE" id="PS50894">
    <property type="entry name" value="HPT"/>
    <property type="match status" value="1"/>
</dbReference>
<evidence type="ECO:0000256" key="13">
    <source>
        <dbReference type="ARBA" id="ARBA00023136"/>
    </source>
</evidence>
<evidence type="ECO:0000259" key="18">
    <source>
        <dbReference type="PROSITE" id="PS50109"/>
    </source>
</evidence>
<dbReference type="PROSITE" id="PS50885">
    <property type="entry name" value="HAMP"/>
    <property type="match status" value="1"/>
</dbReference>
<evidence type="ECO:0000259" key="20">
    <source>
        <dbReference type="PROSITE" id="PS50885"/>
    </source>
</evidence>
<dbReference type="PANTHER" id="PTHR45339">
    <property type="entry name" value="HYBRID SIGNAL TRANSDUCTION HISTIDINE KINASE J"/>
    <property type="match status" value="1"/>
</dbReference>
<dbReference type="PROSITE" id="PS50110">
    <property type="entry name" value="RESPONSE_REGULATORY"/>
    <property type="match status" value="2"/>
</dbReference>
<dbReference type="SMART" id="SM00388">
    <property type="entry name" value="HisKA"/>
    <property type="match status" value="1"/>
</dbReference>
<dbReference type="GO" id="GO:0005524">
    <property type="term" value="F:ATP binding"/>
    <property type="evidence" value="ECO:0007669"/>
    <property type="project" value="UniProtKB-KW"/>
</dbReference>
<dbReference type="InterPro" id="IPR036890">
    <property type="entry name" value="HATPase_C_sf"/>
</dbReference>
<dbReference type="Gene3D" id="3.40.50.2300">
    <property type="match status" value="2"/>
</dbReference>
<dbReference type="Pfam" id="PF01627">
    <property type="entry name" value="Hpt"/>
    <property type="match status" value="1"/>
</dbReference>
<dbReference type="eggNOG" id="COG3850">
    <property type="taxonomic scope" value="Bacteria"/>
</dbReference>
<dbReference type="InterPro" id="IPR008207">
    <property type="entry name" value="Sig_transdc_His_kin_Hpt_dom"/>
</dbReference>
<comment type="subcellular location">
    <subcellularLocation>
        <location evidence="2">Cell membrane</location>
        <topology evidence="2">Multi-pass membrane protein</topology>
    </subcellularLocation>
</comment>
<dbReference type="CDD" id="cd16922">
    <property type="entry name" value="HATPase_EvgS-ArcB-TorS-like"/>
    <property type="match status" value="1"/>
</dbReference>
<feature type="modified residue" description="4-aspartylphosphate" evidence="15">
    <location>
        <position position="724"/>
    </location>
</feature>
<dbReference type="GO" id="GO:0000155">
    <property type="term" value="F:phosphorelay sensor kinase activity"/>
    <property type="evidence" value="ECO:0007669"/>
    <property type="project" value="InterPro"/>
</dbReference>
<keyword evidence="23" id="KW-1185">Reference proteome</keyword>
<organism evidence="22 23">
    <name type="scientific">Methylomonas methanica (strain DSM 25384 / MC09)</name>
    <dbReference type="NCBI Taxonomy" id="857087"/>
    <lineage>
        <taxon>Bacteria</taxon>
        <taxon>Pseudomonadati</taxon>
        <taxon>Pseudomonadota</taxon>
        <taxon>Gammaproteobacteria</taxon>
        <taxon>Methylococcales</taxon>
        <taxon>Methylococcaceae</taxon>
        <taxon>Methylomonas</taxon>
    </lineage>
</organism>
<name>F9ZWT5_METMM</name>
<dbReference type="PROSITE" id="PS50109">
    <property type="entry name" value="HIS_KIN"/>
    <property type="match status" value="1"/>
</dbReference>
<dbReference type="RefSeq" id="WP_013820315.1">
    <property type="nucleotide sequence ID" value="NC_015572.1"/>
</dbReference>
<dbReference type="InterPro" id="IPR011006">
    <property type="entry name" value="CheY-like_superfamily"/>
</dbReference>
<dbReference type="InterPro" id="IPR005467">
    <property type="entry name" value="His_kinase_dom"/>
</dbReference>
<keyword evidence="8" id="KW-0547">Nucleotide-binding</keyword>
<feature type="coiled-coil region" evidence="16">
    <location>
        <begin position="238"/>
        <end position="272"/>
    </location>
</feature>
<dbReference type="SMART" id="SM00387">
    <property type="entry name" value="HATPase_c"/>
    <property type="match status" value="1"/>
</dbReference>
<dbReference type="STRING" id="857087.Metme_3739"/>
<evidence type="ECO:0000256" key="3">
    <source>
        <dbReference type="ARBA" id="ARBA00012438"/>
    </source>
</evidence>
<evidence type="ECO:0000256" key="4">
    <source>
        <dbReference type="ARBA" id="ARBA00022475"/>
    </source>
</evidence>
<dbReference type="InterPro" id="IPR003594">
    <property type="entry name" value="HATPase_dom"/>
</dbReference>
<keyword evidence="7 17" id="KW-0812">Transmembrane</keyword>
<keyword evidence="4" id="KW-1003">Cell membrane</keyword>
<keyword evidence="5 15" id="KW-0597">Phosphoprotein</keyword>
<dbReference type="InterPro" id="IPR033417">
    <property type="entry name" value="CHASE8"/>
</dbReference>
<keyword evidence="12" id="KW-0902">Two-component regulatory system</keyword>
<dbReference type="Gene3D" id="1.10.287.130">
    <property type="match status" value="1"/>
</dbReference>
<dbReference type="FunFam" id="3.30.565.10:FF:000010">
    <property type="entry name" value="Sensor histidine kinase RcsC"/>
    <property type="match status" value="1"/>
</dbReference>
<feature type="modified residue" description="Phosphohistidine" evidence="14">
    <location>
        <position position="871"/>
    </location>
</feature>
<dbReference type="PRINTS" id="PR00344">
    <property type="entry name" value="BCTRLSENSOR"/>
</dbReference>
<evidence type="ECO:0000256" key="17">
    <source>
        <dbReference type="SAM" id="Phobius"/>
    </source>
</evidence>
<feature type="transmembrane region" description="Helical" evidence="17">
    <location>
        <begin position="21"/>
        <end position="46"/>
    </location>
</feature>
<dbReference type="SUPFAM" id="SSF47384">
    <property type="entry name" value="Homodimeric domain of signal transducing histidine kinase"/>
    <property type="match status" value="1"/>
</dbReference>
<evidence type="ECO:0000256" key="2">
    <source>
        <dbReference type="ARBA" id="ARBA00004651"/>
    </source>
</evidence>
<dbReference type="Proteomes" id="UP000008888">
    <property type="component" value="Chromosome"/>
</dbReference>
<accession>F9ZWT5</accession>
<evidence type="ECO:0000256" key="9">
    <source>
        <dbReference type="ARBA" id="ARBA00022777"/>
    </source>
</evidence>